<organism evidence="3 4">
    <name type="scientific">Acanthopleuribacter pedis</name>
    <dbReference type="NCBI Taxonomy" id="442870"/>
    <lineage>
        <taxon>Bacteria</taxon>
        <taxon>Pseudomonadati</taxon>
        <taxon>Acidobacteriota</taxon>
        <taxon>Holophagae</taxon>
        <taxon>Acanthopleuribacterales</taxon>
        <taxon>Acanthopleuribacteraceae</taxon>
        <taxon>Acanthopleuribacter</taxon>
    </lineage>
</organism>
<dbReference type="InterPro" id="IPR007280">
    <property type="entry name" value="Peptidase_C_arc/bac"/>
</dbReference>
<dbReference type="Pfam" id="PF16683">
    <property type="entry name" value="TGase_elicitor"/>
    <property type="match status" value="1"/>
</dbReference>
<sequence length="811" mass="90919">MKITSLLLTLLLSVASIASEPIAQKRGPAVAGTFMVDKFIWNSSYLALNANTMVHGEEYAGYPGPLPKFFYALGYDVNHPSIDWELIQRVDREAPNWFGICNGWAVAAINYDEPEQVTINGMKLNVGDLKAMLTAIHKDNAAFFLSGRGEEGVTATVFHQIITDSVAKGEPVIFDVDISSEIWNYPTAGVTIETEVDGAWTNVRAVVHFANLTPLNDTRGIELFNNIPVTYRYDTASLNNFEYTGTSIDDHPNRAWVPFKSYLVDRWLVRANHHFTKELYDELLSSSGVGVKEDLFEPNESAAQAHHIRQEFIYASLLTEDTDYYRFSLQQGQPLEVEIDVYEGTAFDLTLISPGGETLVAATGTTNQLIDITAPEAGDYLLHIFPNAERHRESYYRVAFPEDAGSLWLNPHQQTDTTLQVQALHTRDTAASVGSQDVSGYGSLLLENKPGFVRATDRTVWAESWRVGETMYKKKYHRDHVLRARYVVPHLTFRNGWKTRIEVLAEKPGVPVFLQTYDNSGLELRRTEIPLNDQGWFEGYLDQIPAVGLTGAAYFEVETEQDNRLKGTVCFENVRGNYVMIDLQPTPSIGEFIVFDLKTTGTGGTGLAVVNTAPVENQVLYELQDRSGNTLDSGGMYLQPGEKLLDTIAGITDAAIENDYRFYMHTQYPVEGVVIQYQMEPYVMYGHRLMRRDVDNLKETFITLPQDRTLSTLVFANFNDTQIQPLFEGYDAQGNLQGRFNINLQRQLQPNEVRFFDLATLFQNGVGIGDLDAITHLRVRSSAPFMALELLGVPGSSTFMGVPLVTIYDNP</sequence>
<keyword evidence="1" id="KW-0732">Signal</keyword>
<comment type="caution">
    <text evidence="3">The sequence shown here is derived from an EMBL/GenBank/DDBJ whole genome shotgun (WGS) entry which is preliminary data.</text>
</comment>
<evidence type="ECO:0000259" key="2">
    <source>
        <dbReference type="Pfam" id="PF04151"/>
    </source>
</evidence>
<protein>
    <submittedName>
        <fullName evidence="3">Pre-peptidase C-terminal domain-containing protein</fullName>
    </submittedName>
</protein>
<dbReference type="GO" id="GO:0016755">
    <property type="term" value="F:aminoacyltransferase activity"/>
    <property type="evidence" value="ECO:0007669"/>
    <property type="project" value="InterPro"/>
</dbReference>
<proteinExistence type="predicted"/>
<feature type="domain" description="Peptidase C-terminal archaeal/bacterial" evidence="2">
    <location>
        <begin position="321"/>
        <end position="384"/>
    </location>
</feature>
<evidence type="ECO:0000313" key="3">
    <source>
        <dbReference type="EMBL" id="MBO1317175.1"/>
    </source>
</evidence>
<dbReference type="RefSeq" id="WP_207856408.1">
    <property type="nucleotide sequence ID" value="NZ_JAFREP010000001.1"/>
</dbReference>
<keyword evidence="4" id="KW-1185">Reference proteome</keyword>
<name>A0A8J7Q0W0_9BACT</name>
<gene>
    <name evidence="3" type="ORF">J3U88_01800</name>
</gene>
<dbReference type="AlphaFoldDB" id="A0A8J7Q0W0"/>
<dbReference type="Pfam" id="PF04151">
    <property type="entry name" value="PPC"/>
    <property type="match status" value="1"/>
</dbReference>
<reference evidence="3" key="1">
    <citation type="submission" date="2021-03" db="EMBL/GenBank/DDBJ databases">
        <authorList>
            <person name="Wang G."/>
        </authorList>
    </citation>
    <scope>NUCLEOTIDE SEQUENCE</scope>
    <source>
        <strain evidence="3">KCTC 12899</strain>
    </source>
</reference>
<dbReference type="Proteomes" id="UP000664417">
    <property type="component" value="Unassembled WGS sequence"/>
</dbReference>
<dbReference type="InterPro" id="IPR032048">
    <property type="entry name" value="TGase_elicitor"/>
</dbReference>
<feature type="chain" id="PRO_5035308250" evidence="1">
    <location>
        <begin position="19"/>
        <end position="811"/>
    </location>
</feature>
<dbReference type="EMBL" id="JAFREP010000001">
    <property type="protein sequence ID" value="MBO1317175.1"/>
    <property type="molecule type" value="Genomic_DNA"/>
</dbReference>
<dbReference type="Gene3D" id="2.60.120.380">
    <property type="match status" value="1"/>
</dbReference>
<evidence type="ECO:0000256" key="1">
    <source>
        <dbReference type="SAM" id="SignalP"/>
    </source>
</evidence>
<evidence type="ECO:0000313" key="4">
    <source>
        <dbReference type="Proteomes" id="UP000664417"/>
    </source>
</evidence>
<feature type="signal peptide" evidence="1">
    <location>
        <begin position="1"/>
        <end position="18"/>
    </location>
</feature>
<accession>A0A8J7Q0W0</accession>